<evidence type="ECO:0000313" key="5">
    <source>
        <dbReference type="Proteomes" id="UP000177515"/>
    </source>
</evidence>
<dbReference type="Gene3D" id="1.10.238.10">
    <property type="entry name" value="EF-hand"/>
    <property type="match status" value="1"/>
</dbReference>
<accession>A0A1D9I2H0</accession>
<dbReference type="InterPro" id="IPR002048">
    <property type="entry name" value="EF_hand_dom"/>
</dbReference>
<feature type="compositionally biased region" description="Pro residues" evidence="1">
    <location>
        <begin position="30"/>
        <end position="45"/>
    </location>
</feature>
<evidence type="ECO:0000259" key="3">
    <source>
        <dbReference type="PROSITE" id="PS50222"/>
    </source>
</evidence>
<keyword evidence="5" id="KW-1185">Reference proteome</keyword>
<sequence>MILRQLPIAGLVLAAALACANAGAQQPAAPAAPAPGAGAPPPPQQPMTAKEAKAKFAERFKAADANHDGKLTREEAQAGMPDVYEHFDQIDRKKRGYVTRRQIGQWWALQTKEQAKRKDPGSLN</sequence>
<dbReference type="InterPro" id="IPR011992">
    <property type="entry name" value="EF-hand-dom_pair"/>
</dbReference>
<feature type="region of interest" description="Disordered" evidence="1">
    <location>
        <begin position="23"/>
        <end position="53"/>
    </location>
</feature>
<dbReference type="PROSITE" id="PS51257">
    <property type="entry name" value="PROKAR_LIPOPROTEIN"/>
    <property type="match status" value="1"/>
</dbReference>
<evidence type="ECO:0000256" key="2">
    <source>
        <dbReference type="SAM" id="SignalP"/>
    </source>
</evidence>
<feature type="signal peptide" evidence="2">
    <location>
        <begin position="1"/>
        <end position="24"/>
    </location>
</feature>
<reference evidence="4 5" key="1">
    <citation type="submission" date="2016-10" db="EMBL/GenBank/DDBJ databases">
        <title>Complete genome sequences of three Cupriavidus strains isolated from various Malaysian environments.</title>
        <authorList>
            <person name="Abdullah A.A.-A."/>
            <person name="Shafie N.A.H."/>
            <person name="Lau N.S."/>
        </authorList>
    </citation>
    <scope>NUCLEOTIDE SEQUENCE [LARGE SCALE GENOMIC DNA]</scope>
    <source>
        <strain evidence="4 5">USMAA1020</strain>
    </source>
</reference>
<dbReference type="Proteomes" id="UP000177515">
    <property type="component" value="Chromosome 1"/>
</dbReference>
<evidence type="ECO:0000313" key="4">
    <source>
        <dbReference type="EMBL" id="AOZ06306.1"/>
    </source>
</evidence>
<feature type="domain" description="EF-hand" evidence="3">
    <location>
        <begin position="51"/>
        <end position="86"/>
    </location>
</feature>
<dbReference type="PROSITE" id="PS50222">
    <property type="entry name" value="EF_HAND_2"/>
    <property type="match status" value="1"/>
</dbReference>
<gene>
    <name evidence="4" type="ORF">BKK80_11030</name>
</gene>
<organism evidence="4 5">
    <name type="scientific">Cupriavidus malaysiensis</name>
    <dbReference type="NCBI Taxonomy" id="367825"/>
    <lineage>
        <taxon>Bacteria</taxon>
        <taxon>Pseudomonadati</taxon>
        <taxon>Pseudomonadota</taxon>
        <taxon>Betaproteobacteria</taxon>
        <taxon>Burkholderiales</taxon>
        <taxon>Burkholderiaceae</taxon>
        <taxon>Cupriavidus</taxon>
    </lineage>
</organism>
<feature type="chain" id="PRO_5046922641" evidence="2">
    <location>
        <begin position="25"/>
        <end position="124"/>
    </location>
</feature>
<dbReference type="EMBL" id="CP017754">
    <property type="protein sequence ID" value="AOZ06306.1"/>
    <property type="molecule type" value="Genomic_DNA"/>
</dbReference>
<protein>
    <submittedName>
        <fullName evidence="4">Calcium-binding protein</fullName>
    </submittedName>
</protein>
<name>A0A1D9I2H0_9BURK</name>
<dbReference type="SUPFAM" id="SSF47473">
    <property type="entry name" value="EF-hand"/>
    <property type="match status" value="1"/>
</dbReference>
<proteinExistence type="predicted"/>
<evidence type="ECO:0000256" key="1">
    <source>
        <dbReference type="SAM" id="MobiDB-lite"/>
    </source>
</evidence>
<keyword evidence="2" id="KW-0732">Signal</keyword>
<dbReference type="Pfam" id="PF13202">
    <property type="entry name" value="EF-hand_5"/>
    <property type="match status" value="1"/>
</dbReference>
<dbReference type="RefSeq" id="WP_071012749.1">
    <property type="nucleotide sequence ID" value="NZ_CP017754.1"/>
</dbReference>